<comment type="caution">
    <text evidence="2">The sequence shown here is derived from an EMBL/GenBank/DDBJ whole genome shotgun (WGS) entry which is preliminary data.</text>
</comment>
<organism evidence="2 3">
    <name type="scientific">Dreissena polymorpha</name>
    <name type="common">Zebra mussel</name>
    <name type="synonym">Mytilus polymorpha</name>
    <dbReference type="NCBI Taxonomy" id="45954"/>
    <lineage>
        <taxon>Eukaryota</taxon>
        <taxon>Metazoa</taxon>
        <taxon>Spiralia</taxon>
        <taxon>Lophotrochozoa</taxon>
        <taxon>Mollusca</taxon>
        <taxon>Bivalvia</taxon>
        <taxon>Autobranchia</taxon>
        <taxon>Heteroconchia</taxon>
        <taxon>Euheterodonta</taxon>
        <taxon>Imparidentia</taxon>
        <taxon>Neoheterodontei</taxon>
        <taxon>Myida</taxon>
        <taxon>Dreissenoidea</taxon>
        <taxon>Dreissenidae</taxon>
        <taxon>Dreissena</taxon>
    </lineage>
</organism>
<gene>
    <name evidence="2" type="ORF">DPMN_063391</name>
</gene>
<accession>A0A9D4CAF4</accession>
<proteinExistence type="predicted"/>
<dbReference type="AlphaFoldDB" id="A0A9D4CAF4"/>
<protein>
    <submittedName>
        <fullName evidence="2">Uncharacterized protein</fullName>
    </submittedName>
</protein>
<reference evidence="2" key="1">
    <citation type="journal article" date="2019" name="bioRxiv">
        <title>The Genome of the Zebra Mussel, Dreissena polymorpha: A Resource for Invasive Species Research.</title>
        <authorList>
            <person name="McCartney M.A."/>
            <person name="Auch B."/>
            <person name="Kono T."/>
            <person name="Mallez S."/>
            <person name="Zhang Y."/>
            <person name="Obille A."/>
            <person name="Becker A."/>
            <person name="Abrahante J.E."/>
            <person name="Garbe J."/>
            <person name="Badalamenti J.P."/>
            <person name="Herman A."/>
            <person name="Mangelson H."/>
            <person name="Liachko I."/>
            <person name="Sullivan S."/>
            <person name="Sone E.D."/>
            <person name="Koren S."/>
            <person name="Silverstein K.A.T."/>
            <person name="Beckman K.B."/>
            <person name="Gohl D.M."/>
        </authorList>
    </citation>
    <scope>NUCLEOTIDE SEQUENCE</scope>
    <source>
        <strain evidence="2">Duluth1</strain>
        <tissue evidence="2">Whole animal</tissue>
    </source>
</reference>
<evidence type="ECO:0000313" key="2">
    <source>
        <dbReference type="EMBL" id="KAH3720492.1"/>
    </source>
</evidence>
<evidence type="ECO:0000313" key="3">
    <source>
        <dbReference type="Proteomes" id="UP000828390"/>
    </source>
</evidence>
<dbReference type="Proteomes" id="UP000828390">
    <property type="component" value="Unassembled WGS sequence"/>
</dbReference>
<keyword evidence="1" id="KW-1133">Transmembrane helix</keyword>
<name>A0A9D4CAF4_DREPO</name>
<evidence type="ECO:0000256" key="1">
    <source>
        <dbReference type="SAM" id="Phobius"/>
    </source>
</evidence>
<feature type="transmembrane region" description="Helical" evidence="1">
    <location>
        <begin position="21"/>
        <end position="44"/>
    </location>
</feature>
<dbReference type="EMBL" id="JAIWYP010000013">
    <property type="protein sequence ID" value="KAH3720492.1"/>
    <property type="molecule type" value="Genomic_DNA"/>
</dbReference>
<reference evidence="2" key="2">
    <citation type="submission" date="2020-11" db="EMBL/GenBank/DDBJ databases">
        <authorList>
            <person name="McCartney M.A."/>
            <person name="Auch B."/>
            <person name="Kono T."/>
            <person name="Mallez S."/>
            <person name="Becker A."/>
            <person name="Gohl D.M."/>
            <person name="Silverstein K.A.T."/>
            <person name="Koren S."/>
            <person name="Bechman K.B."/>
            <person name="Herman A."/>
            <person name="Abrahante J.E."/>
            <person name="Garbe J."/>
        </authorList>
    </citation>
    <scope>NUCLEOTIDE SEQUENCE</scope>
    <source>
        <strain evidence="2">Duluth1</strain>
        <tissue evidence="2">Whole animal</tissue>
    </source>
</reference>
<keyword evidence="1" id="KW-0812">Transmembrane</keyword>
<keyword evidence="3" id="KW-1185">Reference proteome</keyword>
<keyword evidence="1" id="KW-0472">Membrane</keyword>
<sequence length="52" mass="5507">MTTPPDLSISMRRAFSSRSSRISLSVGLSLTVAVVLIAFALSAIGNKHLYLG</sequence>